<proteinExistence type="predicted"/>
<dbReference type="GO" id="GO:0016020">
    <property type="term" value="C:membrane"/>
    <property type="evidence" value="ECO:0007669"/>
    <property type="project" value="TreeGrafter"/>
</dbReference>
<comment type="caution">
    <text evidence="1">The sequence shown here is derived from an EMBL/GenBank/DDBJ whole genome shotgun (WGS) entry which is preliminary data.</text>
</comment>
<keyword evidence="2" id="KW-1185">Reference proteome</keyword>
<protein>
    <submittedName>
        <fullName evidence="1">Polycystic kidney disease protein 1-like 2</fullName>
    </submittedName>
</protein>
<gene>
    <name evidence="1" type="ORF">ElyMa_002871400</name>
</gene>
<dbReference type="GO" id="GO:0050982">
    <property type="term" value="P:detection of mechanical stimulus"/>
    <property type="evidence" value="ECO:0007669"/>
    <property type="project" value="TreeGrafter"/>
</dbReference>
<sequence length="129" mass="15114">MKERLLLVLRGLAHRMCIVLILGTICLHTDTPTAYRQNHSLRTHLNLSINARNITSRADIFDWLLERAIPNLQPKLWSNGQLMSLYQQKFASDLEMYRMTPVTVTQKRVKGKTVYSYCCGYAFYDLIFW</sequence>
<dbReference type="InterPro" id="IPR051223">
    <property type="entry name" value="Polycystin"/>
</dbReference>
<dbReference type="EMBL" id="BMAT01005924">
    <property type="protein sequence ID" value="GFS02705.1"/>
    <property type="molecule type" value="Genomic_DNA"/>
</dbReference>
<organism evidence="1 2">
    <name type="scientific">Elysia marginata</name>
    <dbReference type="NCBI Taxonomy" id="1093978"/>
    <lineage>
        <taxon>Eukaryota</taxon>
        <taxon>Metazoa</taxon>
        <taxon>Spiralia</taxon>
        <taxon>Lophotrochozoa</taxon>
        <taxon>Mollusca</taxon>
        <taxon>Gastropoda</taxon>
        <taxon>Heterobranchia</taxon>
        <taxon>Euthyneura</taxon>
        <taxon>Panpulmonata</taxon>
        <taxon>Sacoglossa</taxon>
        <taxon>Placobranchoidea</taxon>
        <taxon>Plakobranchidae</taxon>
        <taxon>Elysia</taxon>
    </lineage>
</organism>
<dbReference type="PANTHER" id="PTHR10877:SF194">
    <property type="entry name" value="LOCATION OF VULVA DEFECTIVE 1"/>
    <property type="match status" value="1"/>
</dbReference>
<evidence type="ECO:0000313" key="2">
    <source>
        <dbReference type="Proteomes" id="UP000762676"/>
    </source>
</evidence>
<accession>A0AAV4HYD3</accession>
<reference evidence="1 2" key="1">
    <citation type="journal article" date="2021" name="Elife">
        <title>Chloroplast acquisition without the gene transfer in kleptoplastic sea slugs, Plakobranchus ocellatus.</title>
        <authorList>
            <person name="Maeda T."/>
            <person name="Takahashi S."/>
            <person name="Yoshida T."/>
            <person name="Shimamura S."/>
            <person name="Takaki Y."/>
            <person name="Nagai Y."/>
            <person name="Toyoda A."/>
            <person name="Suzuki Y."/>
            <person name="Arimoto A."/>
            <person name="Ishii H."/>
            <person name="Satoh N."/>
            <person name="Nishiyama T."/>
            <person name="Hasebe M."/>
            <person name="Maruyama T."/>
            <person name="Minagawa J."/>
            <person name="Obokata J."/>
            <person name="Shigenobu S."/>
        </authorList>
    </citation>
    <scope>NUCLEOTIDE SEQUENCE [LARGE SCALE GENOMIC DNA]</scope>
</reference>
<dbReference type="PANTHER" id="PTHR10877">
    <property type="entry name" value="POLYCYSTIN FAMILY MEMBER"/>
    <property type="match status" value="1"/>
</dbReference>
<dbReference type="Proteomes" id="UP000762676">
    <property type="component" value="Unassembled WGS sequence"/>
</dbReference>
<dbReference type="GO" id="GO:0005262">
    <property type="term" value="F:calcium channel activity"/>
    <property type="evidence" value="ECO:0007669"/>
    <property type="project" value="TreeGrafter"/>
</dbReference>
<dbReference type="AlphaFoldDB" id="A0AAV4HYD3"/>
<name>A0AAV4HYD3_9GAST</name>
<evidence type="ECO:0000313" key="1">
    <source>
        <dbReference type="EMBL" id="GFS02705.1"/>
    </source>
</evidence>